<accession>A0A2V2N000</accession>
<gene>
    <name evidence="1" type="ORF">DLD82_12795</name>
</gene>
<dbReference type="EMBL" id="QGMZ01000028">
    <property type="protein sequence ID" value="PWR71920.1"/>
    <property type="molecule type" value="Genomic_DNA"/>
</dbReference>
<proteinExistence type="predicted"/>
<dbReference type="InterPro" id="IPR001602">
    <property type="entry name" value="UPF0047_YjbQ-like"/>
</dbReference>
<keyword evidence="2" id="KW-1185">Reference proteome</keyword>
<dbReference type="OrthoDB" id="6663at2157"/>
<dbReference type="AlphaFoldDB" id="A0A2V2N000"/>
<dbReference type="Gene3D" id="2.60.120.460">
    <property type="entry name" value="YjbQ-like"/>
    <property type="match status" value="1"/>
</dbReference>
<dbReference type="Pfam" id="PF01894">
    <property type="entry name" value="YjbQ"/>
    <property type="match status" value="1"/>
</dbReference>
<evidence type="ECO:0000313" key="1">
    <source>
        <dbReference type="EMBL" id="PWR71920.1"/>
    </source>
</evidence>
<comment type="caution">
    <text evidence="1">The sequence shown here is derived from an EMBL/GenBank/DDBJ whole genome shotgun (WGS) entry which is preliminary data.</text>
</comment>
<dbReference type="InterPro" id="IPR035917">
    <property type="entry name" value="YjbQ-like_sf"/>
</dbReference>
<name>A0A2V2N000_9EURY</name>
<protein>
    <submittedName>
        <fullName evidence="1">Uncharacterized protein</fullName>
    </submittedName>
</protein>
<sequence length="46" mass="4909">MNENADPDVKRDILVGLARQVSSSGDYLHAEGNSDTHIKASLLASL</sequence>
<dbReference type="SUPFAM" id="SSF111038">
    <property type="entry name" value="YjbQ-like"/>
    <property type="match status" value="1"/>
</dbReference>
<dbReference type="Proteomes" id="UP000245934">
    <property type="component" value="Unassembled WGS sequence"/>
</dbReference>
<reference evidence="1 2" key="1">
    <citation type="submission" date="2018-05" db="EMBL/GenBank/DDBJ databases">
        <title>Draft genome of Methanospirillum stamsii Pt1.</title>
        <authorList>
            <person name="Dueholm M.S."/>
            <person name="Nielsen P.H."/>
            <person name="Bakmann L.F."/>
            <person name="Otzen D.E."/>
        </authorList>
    </citation>
    <scope>NUCLEOTIDE SEQUENCE [LARGE SCALE GENOMIC DNA]</scope>
    <source>
        <strain evidence="1 2">Pt1</strain>
    </source>
</reference>
<evidence type="ECO:0000313" key="2">
    <source>
        <dbReference type="Proteomes" id="UP000245934"/>
    </source>
</evidence>
<organism evidence="1 2">
    <name type="scientific">Methanospirillum stamsii</name>
    <dbReference type="NCBI Taxonomy" id="1277351"/>
    <lineage>
        <taxon>Archaea</taxon>
        <taxon>Methanobacteriati</taxon>
        <taxon>Methanobacteriota</taxon>
        <taxon>Stenosarchaea group</taxon>
        <taxon>Methanomicrobia</taxon>
        <taxon>Methanomicrobiales</taxon>
        <taxon>Methanospirillaceae</taxon>
        <taxon>Methanospirillum</taxon>
    </lineage>
</organism>